<gene>
    <name evidence="8" type="ORF">METZ01_LOCUS308634</name>
</gene>
<dbReference type="InterPro" id="IPR035901">
    <property type="entry name" value="GIY-YIG_endonuc_sf"/>
</dbReference>
<feature type="non-terminal residue" evidence="8">
    <location>
        <position position="246"/>
    </location>
</feature>
<feature type="domain" description="UVR" evidence="6">
    <location>
        <begin position="205"/>
        <end position="240"/>
    </location>
</feature>
<keyword evidence="2" id="KW-0227">DNA damage</keyword>
<dbReference type="GO" id="GO:0009381">
    <property type="term" value="F:excinuclease ABC activity"/>
    <property type="evidence" value="ECO:0007669"/>
    <property type="project" value="InterPro"/>
</dbReference>
<reference evidence="8" key="1">
    <citation type="submission" date="2018-05" db="EMBL/GenBank/DDBJ databases">
        <authorList>
            <person name="Lanie J.A."/>
            <person name="Ng W.-L."/>
            <person name="Kazmierczak K.M."/>
            <person name="Andrzejewski T.M."/>
            <person name="Davidsen T.M."/>
            <person name="Wayne K.J."/>
            <person name="Tettelin H."/>
            <person name="Glass J.I."/>
            <person name="Rusch D."/>
            <person name="Podicherti R."/>
            <person name="Tsui H.-C.T."/>
            <person name="Winkler M.E."/>
        </authorList>
    </citation>
    <scope>NUCLEOTIDE SEQUENCE</scope>
</reference>
<sequence>MTEKRFSERLKRTPTAPGVYRMHSDSGEILYVGKASNLRNRLRSYFVKSSHTDAKVKTLVKILADFDFIVTESEQEALILECNLIKEHQPRFNSRLKDDKSYPFIKIDTTEDFPQVYITRNVQKGSGARYFGPFASAGSVRRTLSLLKKLFPYRSCTKTITGNDTRACLDYHIKRCAGPCIGAADKNEYSEIIDQVSLFLEGNTGQIVKALRTRMKESAENLEFEKAAALRDQITAIDKVNEGQKV</sequence>
<protein>
    <recommendedName>
        <fullName evidence="9">GIY-YIG domain-containing protein</fullName>
    </recommendedName>
</protein>
<evidence type="ECO:0000259" key="6">
    <source>
        <dbReference type="PROSITE" id="PS50151"/>
    </source>
</evidence>
<name>A0A382N4T1_9ZZZZ</name>
<dbReference type="Gene3D" id="3.40.1440.10">
    <property type="entry name" value="GIY-YIG endonuclease"/>
    <property type="match status" value="1"/>
</dbReference>
<dbReference type="PANTHER" id="PTHR30562">
    <property type="entry name" value="UVRC/OXIDOREDUCTASE"/>
    <property type="match status" value="1"/>
</dbReference>
<dbReference type="GO" id="GO:0009380">
    <property type="term" value="C:excinuclease repair complex"/>
    <property type="evidence" value="ECO:0007669"/>
    <property type="project" value="InterPro"/>
</dbReference>
<dbReference type="InterPro" id="IPR047296">
    <property type="entry name" value="GIY-YIG_UvrC_Cho"/>
</dbReference>
<dbReference type="Gene3D" id="4.10.860.10">
    <property type="entry name" value="UVR domain"/>
    <property type="match status" value="1"/>
</dbReference>
<evidence type="ECO:0008006" key="9">
    <source>
        <dbReference type="Google" id="ProtNLM"/>
    </source>
</evidence>
<dbReference type="InterPro" id="IPR000305">
    <property type="entry name" value="GIY-YIG_endonuc"/>
</dbReference>
<dbReference type="SUPFAM" id="SSF46600">
    <property type="entry name" value="C-terminal UvrC-binding domain of UvrB"/>
    <property type="match status" value="1"/>
</dbReference>
<proteinExistence type="predicted"/>
<keyword evidence="5" id="KW-0234">DNA repair</keyword>
<dbReference type="InterPro" id="IPR001943">
    <property type="entry name" value="UVR_dom"/>
</dbReference>
<dbReference type="EMBL" id="UINC01097779">
    <property type="protein sequence ID" value="SVC55780.1"/>
    <property type="molecule type" value="Genomic_DNA"/>
</dbReference>
<organism evidence="8">
    <name type="scientific">marine metagenome</name>
    <dbReference type="NCBI Taxonomy" id="408172"/>
    <lineage>
        <taxon>unclassified sequences</taxon>
        <taxon>metagenomes</taxon>
        <taxon>ecological metagenomes</taxon>
    </lineage>
</organism>
<dbReference type="Pfam" id="PF01541">
    <property type="entry name" value="GIY-YIG"/>
    <property type="match status" value="1"/>
</dbReference>
<dbReference type="NCBIfam" id="TIGR00194">
    <property type="entry name" value="uvrC"/>
    <property type="match status" value="1"/>
</dbReference>
<dbReference type="PROSITE" id="PS50151">
    <property type="entry name" value="UVR"/>
    <property type="match status" value="1"/>
</dbReference>
<evidence type="ECO:0000313" key="8">
    <source>
        <dbReference type="EMBL" id="SVC55780.1"/>
    </source>
</evidence>
<dbReference type="AlphaFoldDB" id="A0A382N4T1"/>
<accession>A0A382N4T1</accession>
<dbReference type="CDD" id="cd10434">
    <property type="entry name" value="GIY-YIG_UvrC_Cho"/>
    <property type="match status" value="1"/>
</dbReference>
<keyword evidence="1" id="KW-0963">Cytoplasm</keyword>
<evidence type="ECO:0000256" key="2">
    <source>
        <dbReference type="ARBA" id="ARBA00022763"/>
    </source>
</evidence>
<dbReference type="SUPFAM" id="SSF82771">
    <property type="entry name" value="GIY-YIG endonuclease"/>
    <property type="match status" value="1"/>
</dbReference>
<feature type="domain" description="GIY-YIG" evidence="7">
    <location>
        <begin position="15"/>
        <end position="94"/>
    </location>
</feature>
<evidence type="ECO:0000256" key="5">
    <source>
        <dbReference type="ARBA" id="ARBA00023204"/>
    </source>
</evidence>
<dbReference type="PANTHER" id="PTHR30562:SF1">
    <property type="entry name" value="UVRABC SYSTEM PROTEIN C"/>
    <property type="match status" value="1"/>
</dbReference>
<dbReference type="FunFam" id="3.40.1440.10:FF:000001">
    <property type="entry name" value="UvrABC system protein C"/>
    <property type="match status" value="1"/>
</dbReference>
<evidence type="ECO:0000259" key="7">
    <source>
        <dbReference type="PROSITE" id="PS50164"/>
    </source>
</evidence>
<evidence type="ECO:0000256" key="3">
    <source>
        <dbReference type="ARBA" id="ARBA00022769"/>
    </source>
</evidence>
<evidence type="ECO:0000256" key="1">
    <source>
        <dbReference type="ARBA" id="ARBA00022490"/>
    </source>
</evidence>
<keyword evidence="4" id="KW-0267">Excision nuclease</keyword>
<keyword evidence="3" id="KW-0228">DNA excision</keyword>
<dbReference type="InterPro" id="IPR036876">
    <property type="entry name" value="UVR_dom_sf"/>
</dbReference>
<dbReference type="Pfam" id="PF02151">
    <property type="entry name" value="UVR"/>
    <property type="match status" value="1"/>
</dbReference>
<dbReference type="GO" id="GO:0006289">
    <property type="term" value="P:nucleotide-excision repair"/>
    <property type="evidence" value="ECO:0007669"/>
    <property type="project" value="InterPro"/>
</dbReference>
<dbReference type="InterPro" id="IPR050066">
    <property type="entry name" value="UvrABC_protein_C"/>
</dbReference>
<dbReference type="InterPro" id="IPR004791">
    <property type="entry name" value="UvrC"/>
</dbReference>
<dbReference type="SMART" id="SM00465">
    <property type="entry name" value="GIYc"/>
    <property type="match status" value="1"/>
</dbReference>
<evidence type="ECO:0000256" key="4">
    <source>
        <dbReference type="ARBA" id="ARBA00022881"/>
    </source>
</evidence>
<dbReference type="PROSITE" id="PS50164">
    <property type="entry name" value="GIY_YIG"/>
    <property type="match status" value="1"/>
</dbReference>